<evidence type="ECO:0000313" key="2">
    <source>
        <dbReference type="EMBL" id="MFD0853814.1"/>
    </source>
</evidence>
<comment type="caution">
    <text evidence="2">The sequence shown here is derived from an EMBL/GenBank/DDBJ whole genome shotgun (WGS) entry which is preliminary data.</text>
</comment>
<proteinExistence type="predicted"/>
<protein>
    <submittedName>
        <fullName evidence="2">Uncharacterized protein</fullName>
    </submittedName>
</protein>
<reference evidence="3" key="1">
    <citation type="journal article" date="2019" name="Int. J. Syst. Evol. Microbiol.">
        <title>The Global Catalogue of Microorganisms (GCM) 10K type strain sequencing project: providing services to taxonomists for standard genome sequencing and annotation.</title>
        <authorList>
            <consortium name="The Broad Institute Genomics Platform"/>
            <consortium name="The Broad Institute Genome Sequencing Center for Infectious Disease"/>
            <person name="Wu L."/>
            <person name="Ma J."/>
        </authorList>
    </citation>
    <scope>NUCLEOTIDE SEQUENCE [LARGE SCALE GENOMIC DNA]</scope>
    <source>
        <strain evidence="3">JCM 31696</strain>
    </source>
</reference>
<accession>A0ABW3CH00</accession>
<dbReference type="EMBL" id="JBHTIR010002466">
    <property type="protein sequence ID" value="MFD0853814.1"/>
    <property type="molecule type" value="Genomic_DNA"/>
</dbReference>
<feature type="non-terminal residue" evidence="2">
    <location>
        <position position="1"/>
    </location>
</feature>
<feature type="compositionally biased region" description="Basic and acidic residues" evidence="1">
    <location>
        <begin position="64"/>
        <end position="75"/>
    </location>
</feature>
<sequence length="98" mass="10580">DHKRTHGVGDGERAARACAGRPAKVLRQYKGAAVSATGRSARDIGHLSIVTSFGALGDALHHEHIVTSSDREGTKNRRTGTPGRRISTTRLRTSEPRR</sequence>
<keyword evidence="3" id="KW-1185">Reference proteome</keyword>
<feature type="region of interest" description="Disordered" evidence="1">
    <location>
        <begin position="64"/>
        <end position="98"/>
    </location>
</feature>
<gene>
    <name evidence="2" type="ORF">ACFQ07_16365</name>
</gene>
<name>A0ABW3CH00_9ACTN</name>
<dbReference type="Proteomes" id="UP001597083">
    <property type="component" value="Unassembled WGS sequence"/>
</dbReference>
<evidence type="ECO:0000256" key="1">
    <source>
        <dbReference type="SAM" id="MobiDB-lite"/>
    </source>
</evidence>
<evidence type="ECO:0000313" key="3">
    <source>
        <dbReference type="Proteomes" id="UP001597083"/>
    </source>
</evidence>
<organism evidence="2 3">
    <name type="scientific">Actinomadura adrarensis</name>
    <dbReference type="NCBI Taxonomy" id="1819600"/>
    <lineage>
        <taxon>Bacteria</taxon>
        <taxon>Bacillati</taxon>
        <taxon>Actinomycetota</taxon>
        <taxon>Actinomycetes</taxon>
        <taxon>Streptosporangiales</taxon>
        <taxon>Thermomonosporaceae</taxon>
        <taxon>Actinomadura</taxon>
    </lineage>
</organism>